<evidence type="ECO:0000256" key="1">
    <source>
        <dbReference type="ARBA" id="ARBA00004651"/>
    </source>
</evidence>
<keyword evidence="3" id="KW-1003">Cell membrane</keyword>
<comment type="caution">
    <text evidence="9">The sequence shown here is derived from an EMBL/GenBank/DDBJ whole genome shotgun (WGS) entry which is preliminary data.</text>
</comment>
<dbReference type="InterPro" id="IPR049177">
    <property type="entry name" value="MgtC_SapB_SrpB_YhiD_N"/>
</dbReference>
<evidence type="ECO:0000256" key="7">
    <source>
        <dbReference type="SAM" id="Phobius"/>
    </source>
</evidence>
<evidence type="ECO:0000313" key="9">
    <source>
        <dbReference type="EMBL" id="NMD88760.1"/>
    </source>
</evidence>
<keyword evidence="4 7" id="KW-0812">Transmembrane</keyword>
<dbReference type="GeneID" id="78296188"/>
<keyword evidence="6 7" id="KW-0472">Membrane</keyword>
<name>A0A848B518_9BACT</name>
<feature type="domain" description="MgtC/SapB/SrpB/YhiD N-terminal" evidence="8">
    <location>
        <begin position="11"/>
        <end position="138"/>
    </location>
</feature>
<protein>
    <submittedName>
        <fullName evidence="9">MgtC/SapB family protein</fullName>
    </submittedName>
</protein>
<comment type="similarity">
    <text evidence="2">Belongs to the MgtC/SapB family.</text>
</comment>
<dbReference type="GO" id="GO:0005886">
    <property type="term" value="C:plasma membrane"/>
    <property type="evidence" value="ECO:0007669"/>
    <property type="project" value="UniProtKB-SubCell"/>
</dbReference>
<organism evidence="9 10">
    <name type="scientific">Victivallis vadensis</name>
    <dbReference type="NCBI Taxonomy" id="172901"/>
    <lineage>
        <taxon>Bacteria</taxon>
        <taxon>Pseudomonadati</taxon>
        <taxon>Lentisphaerota</taxon>
        <taxon>Lentisphaeria</taxon>
        <taxon>Victivallales</taxon>
        <taxon>Victivallaceae</taxon>
        <taxon>Victivallis</taxon>
    </lineage>
</organism>
<feature type="transmembrane region" description="Helical" evidence="7">
    <location>
        <begin position="34"/>
        <end position="51"/>
    </location>
</feature>
<dbReference type="PANTHER" id="PTHR33778:SF1">
    <property type="entry name" value="MAGNESIUM TRANSPORTER YHID-RELATED"/>
    <property type="match status" value="1"/>
</dbReference>
<accession>A0A848B518</accession>
<dbReference type="EMBL" id="JABAEW010000057">
    <property type="protein sequence ID" value="NMD88760.1"/>
    <property type="molecule type" value="Genomic_DNA"/>
</dbReference>
<evidence type="ECO:0000256" key="3">
    <source>
        <dbReference type="ARBA" id="ARBA00022475"/>
    </source>
</evidence>
<dbReference type="InterPro" id="IPR003416">
    <property type="entry name" value="MgtC/SapB/SrpB/YhiD_fam"/>
</dbReference>
<dbReference type="PANTHER" id="PTHR33778">
    <property type="entry name" value="PROTEIN MGTC"/>
    <property type="match status" value="1"/>
</dbReference>
<evidence type="ECO:0000256" key="2">
    <source>
        <dbReference type="ARBA" id="ARBA00009298"/>
    </source>
</evidence>
<dbReference type="Proteomes" id="UP000576225">
    <property type="component" value="Unassembled WGS sequence"/>
</dbReference>
<feature type="transmembrane region" description="Helical" evidence="7">
    <location>
        <begin position="72"/>
        <end position="90"/>
    </location>
</feature>
<comment type="subcellular location">
    <subcellularLocation>
        <location evidence="1">Cell membrane</location>
        <topology evidence="1">Multi-pass membrane protein</topology>
    </subcellularLocation>
</comment>
<dbReference type="RefSeq" id="WP_116884899.1">
    <property type="nucleotide sequence ID" value="NZ_CALXNT010000003.1"/>
</dbReference>
<evidence type="ECO:0000256" key="4">
    <source>
        <dbReference type="ARBA" id="ARBA00022692"/>
    </source>
</evidence>
<evidence type="ECO:0000313" key="10">
    <source>
        <dbReference type="Proteomes" id="UP000576225"/>
    </source>
</evidence>
<reference evidence="9 10" key="1">
    <citation type="submission" date="2020-04" db="EMBL/GenBank/DDBJ databases">
        <authorList>
            <person name="Hitch T.C.A."/>
            <person name="Wylensek D."/>
            <person name="Clavel T."/>
        </authorList>
    </citation>
    <scope>NUCLEOTIDE SEQUENCE [LARGE SCALE GENOMIC DNA]</scope>
    <source>
        <strain evidence="9 10">COR2-253-APC-1A</strain>
    </source>
</reference>
<dbReference type="PRINTS" id="PR01837">
    <property type="entry name" value="MGTCSAPBPROT"/>
</dbReference>
<gene>
    <name evidence="9" type="ORF">HF882_19430</name>
</gene>
<feature type="transmembrane region" description="Helical" evidence="7">
    <location>
        <begin position="102"/>
        <end position="133"/>
    </location>
</feature>
<sequence>MMLTLEFIGRLLLAGALGAAIGLEREYRAKVAGMRTHFLVSLGSALIMIVSQWGFQDSAGVAGIRPGDAARVAAQIVSGIGFIGAGTIMMQKQAVRGLTTAAGLWVAAGIGMAVGGGLYVLGLVTTLLTLIGLEIFQCIFRNMKTECLQLVFSTRNRNNLIKITNELNNNGYRIINCSVTSDHTGKQERLRVKMYIRLHAQSDENVLAAFLQQFPDIMIEKIE</sequence>
<evidence type="ECO:0000256" key="6">
    <source>
        <dbReference type="ARBA" id="ARBA00023136"/>
    </source>
</evidence>
<proteinExistence type="inferred from homology"/>
<dbReference type="AlphaFoldDB" id="A0A848B518"/>
<keyword evidence="5 7" id="KW-1133">Transmembrane helix</keyword>
<evidence type="ECO:0000259" key="8">
    <source>
        <dbReference type="Pfam" id="PF02308"/>
    </source>
</evidence>
<dbReference type="Pfam" id="PF02308">
    <property type="entry name" value="MgtC"/>
    <property type="match status" value="1"/>
</dbReference>
<evidence type="ECO:0000256" key="5">
    <source>
        <dbReference type="ARBA" id="ARBA00022989"/>
    </source>
</evidence>